<sequence>LKAYHNDSYKSKSEKSYHDQILASYIKYGRLWWILAGTLGVSILLVGGELMKSIKNDSFNKDEINALITLVLNTYPGTIHTFYELKPVVKSLMFRQITEDLCQAILNNKISIFGR</sequence>
<accession>A0A317XH56</accession>
<keyword evidence="1" id="KW-0812">Transmembrane</keyword>
<dbReference type="EMBL" id="MSFK01000001">
    <property type="protein sequence ID" value="PWY96798.1"/>
    <property type="molecule type" value="Genomic_DNA"/>
</dbReference>
<feature type="non-terminal residue" evidence="2">
    <location>
        <position position="1"/>
    </location>
</feature>
<dbReference type="RefSeq" id="XP_025473559.1">
    <property type="nucleotide sequence ID" value="XM_025607565.1"/>
</dbReference>
<comment type="caution">
    <text evidence="2">The sequence shown here is derived from an EMBL/GenBank/DDBJ whole genome shotgun (WGS) entry which is preliminary data.</text>
</comment>
<dbReference type="Proteomes" id="UP000246702">
    <property type="component" value="Unassembled WGS sequence"/>
</dbReference>
<gene>
    <name evidence="2" type="ORF">BO94DRAFT_453418</name>
</gene>
<dbReference type="OrthoDB" id="4508405at2759"/>
<keyword evidence="3" id="KW-1185">Reference proteome</keyword>
<name>A0A317XH56_9EURO</name>
<dbReference type="AlphaFoldDB" id="A0A317XH56"/>
<keyword evidence="1" id="KW-0472">Membrane</keyword>
<evidence type="ECO:0000313" key="3">
    <source>
        <dbReference type="Proteomes" id="UP000246702"/>
    </source>
</evidence>
<protein>
    <submittedName>
        <fullName evidence="2">Uncharacterized protein</fullName>
    </submittedName>
</protein>
<evidence type="ECO:0000256" key="1">
    <source>
        <dbReference type="SAM" id="Phobius"/>
    </source>
</evidence>
<organism evidence="2 3">
    <name type="scientific">Aspergillus sclerotioniger CBS 115572</name>
    <dbReference type="NCBI Taxonomy" id="1450535"/>
    <lineage>
        <taxon>Eukaryota</taxon>
        <taxon>Fungi</taxon>
        <taxon>Dikarya</taxon>
        <taxon>Ascomycota</taxon>
        <taxon>Pezizomycotina</taxon>
        <taxon>Eurotiomycetes</taxon>
        <taxon>Eurotiomycetidae</taxon>
        <taxon>Eurotiales</taxon>
        <taxon>Aspergillaceae</taxon>
        <taxon>Aspergillus</taxon>
        <taxon>Aspergillus subgen. Circumdati</taxon>
    </lineage>
</organism>
<keyword evidence="1" id="KW-1133">Transmembrane helix</keyword>
<evidence type="ECO:0000313" key="2">
    <source>
        <dbReference type="EMBL" id="PWY96798.1"/>
    </source>
</evidence>
<dbReference type="GeneID" id="37109708"/>
<proteinExistence type="predicted"/>
<reference evidence="2 3" key="1">
    <citation type="submission" date="2016-12" db="EMBL/GenBank/DDBJ databases">
        <title>The genomes of Aspergillus section Nigri reveals drivers in fungal speciation.</title>
        <authorList>
            <consortium name="DOE Joint Genome Institute"/>
            <person name="Vesth T.C."/>
            <person name="Nybo J."/>
            <person name="Theobald S."/>
            <person name="Brandl J."/>
            <person name="Frisvad J.C."/>
            <person name="Nielsen K.F."/>
            <person name="Lyhne E.K."/>
            <person name="Kogle M.E."/>
            <person name="Kuo A."/>
            <person name="Riley R."/>
            <person name="Clum A."/>
            <person name="Nolan M."/>
            <person name="Lipzen A."/>
            <person name="Salamov A."/>
            <person name="Henrissat B."/>
            <person name="Wiebenga A."/>
            <person name="De Vries R.P."/>
            <person name="Grigoriev I.V."/>
            <person name="Mortensen U.H."/>
            <person name="Andersen M.R."/>
            <person name="Baker S.E."/>
        </authorList>
    </citation>
    <scope>NUCLEOTIDE SEQUENCE [LARGE SCALE GENOMIC DNA]</scope>
    <source>
        <strain evidence="2 3">CBS 115572</strain>
    </source>
</reference>
<feature type="transmembrane region" description="Helical" evidence="1">
    <location>
        <begin position="31"/>
        <end position="51"/>
    </location>
</feature>